<comment type="caution">
    <text evidence="1">The sequence shown here is derived from an EMBL/GenBank/DDBJ whole genome shotgun (WGS) entry which is preliminary data.</text>
</comment>
<dbReference type="EMBL" id="BSNX01000013">
    <property type="protein sequence ID" value="GLQ72313.1"/>
    <property type="molecule type" value="Genomic_DNA"/>
</dbReference>
<dbReference type="AlphaFoldDB" id="A0AAV5NP65"/>
<name>A0AAV5NP65_9VIBR</name>
<keyword evidence="2" id="KW-1185">Reference proteome</keyword>
<sequence>MGKEPINKCYFIREVDSKKQLILFYNILKYRVIANYRDIHPEYLTTLFNYDFYLVLSGN</sequence>
<evidence type="ECO:0000313" key="1">
    <source>
        <dbReference type="EMBL" id="GLQ72313.1"/>
    </source>
</evidence>
<dbReference type="Proteomes" id="UP001156690">
    <property type="component" value="Unassembled WGS sequence"/>
</dbReference>
<evidence type="ECO:0000313" key="2">
    <source>
        <dbReference type="Proteomes" id="UP001156690"/>
    </source>
</evidence>
<accession>A0AAV5NP65</accession>
<proteinExistence type="predicted"/>
<gene>
    <name evidence="1" type="ORF">GCM10007932_16730</name>
</gene>
<protein>
    <submittedName>
        <fullName evidence="1">Uncharacterized protein</fullName>
    </submittedName>
</protein>
<organism evidence="1 2">
    <name type="scientific">Vibrio penaeicida</name>
    <dbReference type="NCBI Taxonomy" id="104609"/>
    <lineage>
        <taxon>Bacteria</taxon>
        <taxon>Pseudomonadati</taxon>
        <taxon>Pseudomonadota</taxon>
        <taxon>Gammaproteobacteria</taxon>
        <taxon>Vibrionales</taxon>
        <taxon>Vibrionaceae</taxon>
        <taxon>Vibrio</taxon>
    </lineage>
</organism>
<reference evidence="2" key="1">
    <citation type="journal article" date="2019" name="Int. J. Syst. Evol. Microbiol.">
        <title>The Global Catalogue of Microorganisms (GCM) 10K type strain sequencing project: providing services to taxonomists for standard genome sequencing and annotation.</title>
        <authorList>
            <consortium name="The Broad Institute Genomics Platform"/>
            <consortium name="The Broad Institute Genome Sequencing Center for Infectious Disease"/>
            <person name="Wu L."/>
            <person name="Ma J."/>
        </authorList>
    </citation>
    <scope>NUCLEOTIDE SEQUENCE [LARGE SCALE GENOMIC DNA]</scope>
    <source>
        <strain evidence="2">NBRC 15640</strain>
    </source>
</reference>